<dbReference type="Proteomes" id="UP001390963">
    <property type="component" value="Unassembled WGS sequence"/>
</dbReference>
<evidence type="ECO:0000313" key="6">
    <source>
        <dbReference type="Proteomes" id="UP001388259"/>
    </source>
</evidence>
<dbReference type="Proteomes" id="UP001388259">
    <property type="component" value="Unassembled WGS sequence"/>
</dbReference>
<evidence type="ECO:0000259" key="3">
    <source>
        <dbReference type="Pfam" id="PF18962"/>
    </source>
</evidence>
<keyword evidence="1 2" id="KW-0732">Signal</keyword>
<proteinExistence type="predicted"/>
<evidence type="ECO:0000313" key="5">
    <source>
        <dbReference type="EMBL" id="MEM0573019.1"/>
    </source>
</evidence>
<comment type="caution">
    <text evidence="4">The sequence shown here is derived from an EMBL/GenBank/DDBJ whole genome shotgun (WGS) entry which is preliminary data.</text>
</comment>
<evidence type="ECO:0000313" key="7">
    <source>
        <dbReference type="Proteomes" id="UP001390963"/>
    </source>
</evidence>
<keyword evidence="7" id="KW-1185">Reference proteome</keyword>
<dbReference type="NCBIfam" id="TIGR04183">
    <property type="entry name" value="Por_Secre_tail"/>
    <property type="match status" value="1"/>
</dbReference>
<dbReference type="EMBL" id="JBANCF010000003">
    <property type="protein sequence ID" value="MEM0573019.1"/>
    <property type="molecule type" value="Genomic_DNA"/>
</dbReference>
<reference evidence="4 7" key="1">
    <citation type="submission" date="2024-01" db="EMBL/GenBank/DDBJ databases">
        <title>Aequorivita flavus sp. nov., isolated from deep-sea sediment.</title>
        <authorList>
            <person name="Chen X."/>
        </authorList>
    </citation>
    <scope>NUCLEOTIDE SEQUENCE</scope>
    <source>
        <strain evidence="4">MCCC 1A16923</strain>
        <strain evidence="5 7">MCCC 1A16935</strain>
    </source>
</reference>
<sequence length="825" mass="87322">MKRFLFFSILGIFCLTISAQTKTWVGPSGGNFNVDGNWDPFGVPSSTHDVIIPTGSVMTFNASANIKSFDFQGNAMVTIEHNISTSSVSSISTNVIVTWTTGQLSGNGTINNLGIVNIVEGPSSSQTLRDQLILNNEGTINFNDSGLFKMGYGTPTLNNLPTGILNLNTDTSIVGGNSQWGSIVNTGLIKRAQGTGVFEINAPLLNNNGTILVESGTLQFTKENTVLTDGTYNVATNGTLEWSIGINPGIICEGTLSGQLDGPINWNRKLSVATGTEAIFDFDGPAGVNWFQGDLQDDGTLTNLGILNIVDGGQSTAIRDQITLNNEGTININESGQVKLGYGNPTLNNLPTGVINLNSDGLIVGGNSQWGTILNTGLIKRAQGTGVFEINAPLLNNNGTILVESGTLQFTKENTVLTDGIYNVATNGILEWNIGSNPGIICEGTLSGQLDGPINWNRKLSVATGTEAIFDFDGPAGVNWFHGDLQDDGTLTNLGILNIADGGQSTAIRDQITLNNEGTINVNESGQVKLGYGNPTLNNLPTGLINLNTNGSIVGGNSEWGTIVNTGIIKRAQETGTFNIQSNVNNTGSGKIIAETGNLEFSRSLQGDGILMGNGSVQLGSNIIFEGTLSPGGYPGTLTHINDYASSTNAILAIEIYGPNAGSQFDVYDVQGDAILEGTILVDLNYEANLNDEFVILTANDITTCNLPASVTAHHDGHNYTFDVICNPNDVTLKVSNIVLGTEENSLSNLTLFPNPSNGQFIINLGQEYTNVSVQITNMLGHLISEENYTSAKTIEQHINASAGMYFVKVSTAKEGSNTLRIIKQ</sequence>
<name>A0AB35YSA5_9FLAO</name>
<feature type="signal peptide" evidence="2">
    <location>
        <begin position="1"/>
        <end position="19"/>
    </location>
</feature>
<accession>A0AB35YSA5</accession>
<feature type="domain" description="Secretion system C-terminal sorting" evidence="3">
    <location>
        <begin position="752"/>
        <end position="815"/>
    </location>
</feature>
<evidence type="ECO:0000256" key="1">
    <source>
        <dbReference type="ARBA" id="ARBA00022729"/>
    </source>
</evidence>
<protein>
    <submittedName>
        <fullName evidence="4">T9SS type A sorting domain-containing protein</fullName>
    </submittedName>
</protein>
<dbReference type="AlphaFoldDB" id="A0AB35YSA5"/>
<feature type="chain" id="PRO_5044349430" evidence="2">
    <location>
        <begin position="20"/>
        <end position="825"/>
    </location>
</feature>
<evidence type="ECO:0000313" key="4">
    <source>
        <dbReference type="EMBL" id="MEM0518049.1"/>
    </source>
</evidence>
<organism evidence="4 6">
    <name type="scientific">Aequorivita flava</name>
    <dbReference type="NCBI Taxonomy" id="3114371"/>
    <lineage>
        <taxon>Bacteria</taxon>
        <taxon>Pseudomonadati</taxon>
        <taxon>Bacteroidota</taxon>
        <taxon>Flavobacteriia</taxon>
        <taxon>Flavobacteriales</taxon>
        <taxon>Flavobacteriaceae</taxon>
        <taxon>Aequorivita</taxon>
    </lineage>
</organism>
<dbReference type="InterPro" id="IPR026444">
    <property type="entry name" value="Secre_tail"/>
</dbReference>
<dbReference type="Pfam" id="PF18962">
    <property type="entry name" value="Por_Secre_tail"/>
    <property type="match status" value="1"/>
</dbReference>
<dbReference type="RefSeq" id="WP_342687090.1">
    <property type="nucleotide sequence ID" value="NZ_JAZBJM010000003.1"/>
</dbReference>
<gene>
    <name evidence="5" type="ORF">VZD24_05800</name>
    <name evidence="4" type="ORF">VZD85_06770</name>
</gene>
<evidence type="ECO:0000256" key="2">
    <source>
        <dbReference type="SAM" id="SignalP"/>
    </source>
</evidence>
<dbReference type="EMBL" id="JAZBJM010000003">
    <property type="protein sequence ID" value="MEM0518049.1"/>
    <property type="molecule type" value="Genomic_DNA"/>
</dbReference>